<sequence length="90" mass="9937">MDVCKWKVSLRQGGTINSRQVASPLVRLVEEKESGRDSLVAKVTDSCPACHEFQPSAAEDPPYRGAMRVKSVEAQTSSRWCGVEVRRGKC</sequence>
<dbReference type="Proteomes" id="UP000887159">
    <property type="component" value="Unassembled WGS sequence"/>
</dbReference>
<evidence type="ECO:0000313" key="1">
    <source>
        <dbReference type="EMBL" id="GFX95615.1"/>
    </source>
</evidence>
<protein>
    <submittedName>
        <fullName evidence="1">Uncharacterized protein</fullName>
    </submittedName>
</protein>
<dbReference type="EMBL" id="BMAU01021187">
    <property type="protein sequence ID" value="GFX95615.1"/>
    <property type="molecule type" value="Genomic_DNA"/>
</dbReference>
<proteinExistence type="predicted"/>
<reference evidence="1" key="1">
    <citation type="submission" date="2020-08" db="EMBL/GenBank/DDBJ databases">
        <title>Multicomponent nature underlies the extraordinary mechanical properties of spider dragline silk.</title>
        <authorList>
            <person name="Kono N."/>
            <person name="Nakamura H."/>
            <person name="Mori M."/>
            <person name="Yoshida Y."/>
            <person name="Ohtoshi R."/>
            <person name="Malay A.D."/>
            <person name="Moran D.A.P."/>
            <person name="Tomita M."/>
            <person name="Numata K."/>
            <person name="Arakawa K."/>
        </authorList>
    </citation>
    <scope>NUCLEOTIDE SEQUENCE</scope>
</reference>
<keyword evidence="2" id="KW-1185">Reference proteome</keyword>
<comment type="caution">
    <text evidence="1">The sequence shown here is derived from an EMBL/GenBank/DDBJ whole genome shotgun (WGS) entry which is preliminary data.</text>
</comment>
<organism evidence="1 2">
    <name type="scientific">Trichonephila clavipes</name>
    <name type="common">Golden silk orbweaver</name>
    <name type="synonym">Nephila clavipes</name>
    <dbReference type="NCBI Taxonomy" id="2585209"/>
    <lineage>
        <taxon>Eukaryota</taxon>
        <taxon>Metazoa</taxon>
        <taxon>Ecdysozoa</taxon>
        <taxon>Arthropoda</taxon>
        <taxon>Chelicerata</taxon>
        <taxon>Arachnida</taxon>
        <taxon>Araneae</taxon>
        <taxon>Araneomorphae</taxon>
        <taxon>Entelegynae</taxon>
        <taxon>Araneoidea</taxon>
        <taxon>Nephilidae</taxon>
        <taxon>Trichonephila</taxon>
    </lineage>
</organism>
<evidence type="ECO:0000313" key="2">
    <source>
        <dbReference type="Proteomes" id="UP000887159"/>
    </source>
</evidence>
<gene>
    <name evidence="1" type="ORF">TNCV_4826291</name>
</gene>
<dbReference type="AlphaFoldDB" id="A0A8X6RJA2"/>
<accession>A0A8X6RJA2</accession>
<name>A0A8X6RJA2_TRICX</name>